<accession>A0A2T3P9K3</accession>
<evidence type="ECO:0000313" key="1">
    <source>
        <dbReference type="EMBL" id="PSW25512.1"/>
    </source>
</evidence>
<dbReference type="OrthoDB" id="6713139at2"/>
<dbReference type="Proteomes" id="UP000240481">
    <property type="component" value="Unassembled WGS sequence"/>
</dbReference>
<protein>
    <submittedName>
        <fullName evidence="1">Uncharacterized protein</fullName>
    </submittedName>
</protein>
<gene>
    <name evidence="1" type="ORF">C9I94_07670</name>
</gene>
<dbReference type="RefSeq" id="WP_048897545.1">
    <property type="nucleotide sequence ID" value="NZ_AP024853.1"/>
</dbReference>
<evidence type="ECO:0000313" key="2">
    <source>
        <dbReference type="Proteomes" id="UP000240481"/>
    </source>
</evidence>
<sequence length="259" mass="30489">MQCATLSDYFTAFERIEQQQRQDQQLAELDALSLYYQHFDQLYPQPTQSSQVNDVRWQMQYQGYTDALSHLYRQEFTDGCEINVWEINGLKRDEVRNTAVLSWWLDMNASHGLGNALLKQVIKDHLPEVDIFHLEGEPYRVYPESLPLADIQDRIDIEILSNALLMFWEVKIDAPEGTEQLSRYHHLLQTKCRHLALDSSQALVYLTTDKQVKCHTMPFTYGLTWKELRKSFLTVLKHLPPSLQSRQLLGQYCQFIRNF</sequence>
<name>A0A2T3P9K3_9GAMM</name>
<proteinExistence type="predicted"/>
<dbReference type="InterPro" id="IPR029470">
    <property type="entry name" value="PDDEXK_4"/>
</dbReference>
<comment type="caution">
    <text evidence="1">The sequence shown here is derived from an EMBL/GenBank/DDBJ whole genome shotgun (WGS) entry which is preliminary data.</text>
</comment>
<reference evidence="1 2" key="1">
    <citation type="submission" date="2018-01" db="EMBL/GenBank/DDBJ databases">
        <title>Whole genome sequencing of Histamine producing bacteria.</title>
        <authorList>
            <person name="Butler K."/>
        </authorList>
    </citation>
    <scope>NUCLEOTIDE SEQUENCE [LARGE SCALE GENOMIC DNA]</scope>
    <source>
        <strain evidence="1 2">DSM 24669</strain>
    </source>
</reference>
<organism evidence="1 2">
    <name type="scientific">Photobacterium swingsii</name>
    <dbReference type="NCBI Taxonomy" id="680026"/>
    <lineage>
        <taxon>Bacteria</taxon>
        <taxon>Pseudomonadati</taxon>
        <taxon>Pseudomonadota</taxon>
        <taxon>Gammaproteobacteria</taxon>
        <taxon>Vibrionales</taxon>
        <taxon>Vibrionaceae</taxon>
        <taxon>Photobacterium</taxon>
    </lineage>
</organism>
<dbReference type="Pfam" id="PF14281">
    <property type="entry name" value="PDDEXK_4"/>
    <property type="match status" value="1"/>
</dbReference>
<dbReference type="EMBL" id="PYLZ01000003">
    <property type="protein sequence ID" value="PSW25512.1"/>
    <property type="molecule type" value="Genomic_DNA"/>
</dbReference>
<keyword evidence="2" id="KW-1185">Reference proteome</keyword>
<dbReference type="AlphaFoldDB" id="A0A2T3P9K3"/>